<dbReference type="InterPro" id="IPR051531">
    <property type="entry name" value="N-acetyltransferase"/>
</dbReference>
<dbReference type="Gene3D" id="3.40.630.30">
    <property type="match status" value="1"/>
</dbReference>
<keyword evidence="3" id="KW-1185">Reference proteome</keyword>
<dbReference type="PANTHER" id="PTHR43792">
    <property type="entry name" value="GNAT FAMILY, PUTATIVE (AFU_ORTHOLOGUE AFUA_3G00765)-RELATED-RELATED"/>
    <property type="match status" value="1"/>
</dbReference>
<dbReference type="Pfam" id="PF13302">
    <property type="entry name" value="Acetyltransf_3"/>
    <property type="match status" value="1"/>
</dbReference>
<dbReference type="InterPro" id="IPR000182">
    <property type="entry name" value="GNAT_dom"/>
</dbReference>
<feature type="domain" description="N-acetyltransferase" evidence="1">
    <location>
        <begin position="6"/>
        <end position="162"/>
    </location>
</feature>
<organism evidence="2 3">
    <name type="scientific">Faecalicoccus acidiformans</name>
    <dbReference type="NCBI Taxonomy" id="915173"/>
    <lineage>
        <taxon>Bacteria</taxon>
        <taxon>Bacillati</taxon>
        <taxon>Bacillota</taxon>
        <taxon>Erysipelotrichia</taxon>
        <taxon>Erysipelotrichales</taxon>
        <taxon>Erysipelotrichaceae</taxon>
        <taxon>Faecalicoccus</taxon>
    </lineage>
</organism>
<dbReference type="Proteomes" id="UP000775500">
    <property type="component" value="Unassembled WGS sequence"/>
</dbReference>
<dbReference type="EMBL" id="JACJLU010000009">
    <property type="protein sequence ID" value="MBM6831914.1"/>
    <property type="molecule type" value="Genomic_DNA"/>
</dbReference>
<sequence length="185" mass="21246">METKRCVLRHWKIEDAPRLYDLAKDPDIGPRAGWLPHKNVEESKEIIINVFNCPETYAVVLKETEEIIGCISLMFEGQANVQLHDKEAELGYWLGKAYWGQGIIPEAAAALLAYGFQQLGLTRIFCGYYKGNEQSRRVQEKLGFQYQYTRKDKVVLGAKKDEIVSVLERRVKDESIYCSAWANLL</sequence>
<accession>A0ABS2FRA0</accession>
<protein>
    <submittedName>
        <fullName evidence="2">GNAT family N-acetyltransferase</fullName>
    </submittedName>
</protein>
<dbReference type="InterPro" id="IPR016181">
    <property type="entry name" value="Acyl_CoA_acyltransferase"/>
</dbReference>
<gene>
    <name evidence="2" type="ORF">H5982_07330</name>
</gene>
<dbReference type="SUPFAM" id="SSF55729">
    <property type="entry name" value="Acyl-CoA N-acyltransferases (Nat)"/>
    <property type="match status" value="1"/>
</dbReference>
<evidence type="ECO:0000259" key="1">
    <source>
        <dbReference type="PROSITE" id="PS51186"/>
    </source>
</evidence>
<evidence type="ECO:0000313" key="2">
    <source>
        <dbReference type="EMBL" id="MBM6831914.1"/>
    </source>
</evidence>
<comment type="caution">
    <text evidence="2">The sequence shown here is derived from an EMBL/GenBank/DDBJ whole genome shotgun (WGS) entry which is preliminary data.</text>
</comment>
<evidence type="ECO:0000313" key="3">
    <source>
        <dbReference type="Proteomes" id="UP000775500"/>
    </source>
</evidence>
<dbReference type="RefSeq" id="WP_204686188.1">
    <property type="nucleotide sequence ID" value="NZ_JACJLU010000009.1"/>
</dbReference>
<proteinExistence type="predicted"/>
<name>A0ABS2FRA0_9FIRM</name>
<reference evidence="2 3" key="1">
    <citation type="journal article" date="2021" name="Sci. Rep.">
        <title>The distribution of antibiotic resistance genes in chicken gut microbiota commensals.</title>
        <authorList>
            <person name="Juricova H."/>
            <person name="Matiasovicova J."/>
            <person name="Kubasova T."/>
            <person name="Cejkova D."/>
            <person name="Rychlik I."/>
        </authorList>
    </citation>
    <scope>NUCLEOTIDE SEQUENCE [LARGE SCALE GENOMIC DNA]</scope>
    <source>
        <strain evidence="2 3">An423</strain>
    </source>
</reference>
<dbReference type="PROSITE" id="PS51186">
    <property type="entry name" value="GNAT"/>
    <property type="match status" value="1"/>
</dbReference>